<proteinExistence type="predicted"/>
<feature type="compositionally biased region" description="Pro residues" evidence="1">
    <location>
        <begin position="137"/>
        <end position="149"/>
    </location>
</feature>
<evidence type="ECO:0000313" key="2">
    <source>
        <dbReference type="EMBL" id="EJK56720.1"/>
    </source>
</evidence>
<feature type="compositionally biased region" description="Low complexity" evidence="1">
    <location>
        <begin position="308"/>
        <end position="332"/>
    </location>
</feature>
<dbReference type="Gene3D" id="1.25.40.10">
    <property type="entry name" value="Tetratricopeptide repeat domain"/>
    <property type="match status" value="1"/>
</dbReference>
<dbReference type="InterPro" id="IPR052945">
    <property type="entry name" value="Mitotic_Regulator"/>
</dbReference>
<feature type="compositionally biased region" description="Basic and acidic residues" evidence="1">
    <location>
        <begin position="111"/>
        <end position="128"/>
    </location>
</feature>
<feature type="compositionally biased region" description="Basic and acidic residues" evidence="1">
    <location>
        <begin position="30"/>
        <end position="42"/>
    </location>
</feature>
<evidence type="ECO:0000313" key="3">
    <source>
        <dbReference type="Proteomes" id="UP000266841"/>
    </source>
</evidence>
<sequence length="507" mass="56635">GRRGGRRPPGDGPRRRIAGQPARRRRRRDRRVEPRPGRHIVDARGGAQASPPDRRPPHGPGLQPHPRTRHVRRPAAQPTRRVGHRVVQPGEAAVRLGRGQAGESQDVRLLGGERHRFEPDEPRRDRAAEGSQGAVVPPRPCRPGTPPSPRVERDAFPRRGIRDEPPAACGRRHRRGLVRLVRVLHEFGWTCAGHCASDILLWPRPEGEEAPAEHAFLALRLIRNCLAGLWGVGVRAGRRNNGTGIGGAAGRHQRNALRHHELHCSRRRPSRRLRQLRQARERHRQAQELHGLPPRQVLRRGLPEGSPQAAQEGVQAARGRGQGRAAVQPGAREAGGGLLPHLHSANSARVAKKDPVAINMLGEKYYQGRLGLQKDLKKAFDLYTEAVELGSIDALFNLAESYYFGKGTKEDKAKSIQFYEKAAMQGYVLARHDLGWLEWKGNHDRAVKHFLIAANMGYEDSVEAIKRMFMRGQATKEQYADALKGYRDAVEEMKSRDRDEASALMKS</sequence>
<feature type="region of interest" description="Disordered" evidence="1">
    <location>
        <begin position="265"/>
        <end position="340"/>
    </location>
</feature>
<dbReference type="InterPro" id="IPR006597">
    <property type="entry name" value="Sel1-like"/>
</dbReference>
<dbReference type="AlphaFoldDB" id="K0RUU2"/>
<feature type="compositionally biased region" description="Basic residues" evidence="1">
    <location>
        <begin position="265"/>
        <end position="283"/>
    </location>
</feature>
<dbReference type="SMART" id="SM00671">
    <property type="entry name" value="SEL1"/>
    <property type="match status" value="3"/>
</dbReference>
<dbReference type="OrthoDB" id="2384430at2759"/>
<dbReference type="InterPro" id="IPR011990">
    <property type="entry name" value="TPR-like_helical_dom_sf"/>
</dbReference>
<keyword evidence="3" id="KW-1185">Reference proteome</keyword>
<dbReference type="PANTHER" id="PTHR43628">
    <property type="entry name" value="ACTIVATOR OF C KINASE PROTEIN 1-RELATED"/>
    <property type="match status" value="1"/>
</dbReference>
<feature type="non-terminal residue" evidence="2">
    <location>
        <position position="1"/>
    </location>
</feature>
<reference evidence="2 3" key="1">
    <citation type="journal article" date="2012" name="Genome Biol.">
        <title>Genome and low-iron response of an oceanic diatom adapted to chronic iron limitation.</title>
        <authorList>
            <person name="Lommer M."/>
            <person name="Specht M."/>
            <person name="Roy A.S."/>
            <person name="Kraemer L."/>
            <person name="Andreson R."/>
            <person name="Gutowska M.A."/>
            <person name="Wolf J."/>
            <person name="Bergner S.V."/>
            <person name="Schilhabel M.B."/>
            <person name="Klostermeier U.C."/>
            <person name="Beiko R.G."/>
            <person name="Rosenstiel P."/>
            <person name="Hippler M."/>
            <person name="Laroche J."/>
        </authorList>
    </citation>
    <scope>NUCLEOTIDE SEQUENCE [LARGE SCALE GENOMIC DNA]</scope>
    <source>
        <strain evidence="2 3">CCMP1005</strain>
    </source>
</reference>
<dbReference type="SUPFAM" id="SSF81901">
    <property type="entry name" value="HCP-like"/>
    <property type="match status" value="1"/>
</dbReference>
<dbReference type="PANTHER" id="PTHR43628:SF1">
    <property type="entry name" value="CHITIN SYNTHASE REGULATORY FACTOR 2-RELATED"/>
    <property type="match status" value="1"/>
</dbReference>
<name>K0RUU2_THAOC</name>
<organism evidence="2 3">
    <name type="scientific">Thalassiosira oceanica</name>
    <name type="common">Marine diatom</name>
    <dbReference type="NCBI Taxonomy" id="159749"/>
    <lineage>
        <taxon>Eukaryota</taxon>
        <taxon>Sar</taxon>
        <taxon>Stramenopiles</taxon>
        <taxon>Ochrophyta</taxon>
        <taxon>Bacillariophyta</taxon>
        <taxon>Coscinodiscophyceae</taxon>
        <taxon>Thalassiosirophycidae</taxon>
        <taxon>Thalassiosirales</taxon>
        <taxon>Thalassiosiraceae</taxon>
        <taxon>Thalassiosira</taxon>
    </lineage>
</organism>
<feature type="compositionally biased region" description="Basic and acidic residues" evidence="1">
    <location>
        <begin position="150"/>
        <end position="165"/>
    </location>
</feature>
<dbReference type="Proteomes" id="UP000266841">
    <property type="component" value="Unassembled WGS sequence"/>
</dbReference>
<protein>
    <submittedName>
        <fullName evidence="2">Uncharacterized protein</fullName>
    </submittedName>
</protein>
<comment type="caution">
    <text evidence="2">The sequence shown here is derived from an EMBL/GenBank/DDBJ whole genome shotgun (WGS) entry which is preliminary data.</text>
</comment>
<dbReference type="EMBL" id="AGNL01030743">
    <property type="protein sequence ID" value="EJK56720.1"/>
    <property type="molecule type" value="Genomic_DNA"/>
</dbReference>
<evidence type="ECO:0000256" key="1">
    <source>
        <dbReference type="SAM" id="MobiDB-lite"/>
    </source>
</evidence>
<dbReference type="Pfam" id="PF08238">
    <property type="entry name" value="Sel1"/>
    <property type="match status" value="3"/>
</dbReference>
<feature type="region of interest" description="Disordered" evidence="1">
    <location>
        <begin position="1"/>
        <end position="169"/>
    </location>
</feature>
<gene>
    <name evidence="2" type="ORF">THAOC_23342</name>
</gene>
<accession>K0RUU2</accession>